<dbReference type="CDD" id="cd05403">
    <property type="entry name" value="NT_KNTase_like"/>
    <property type="match status" value="1"/>
</dbReference>
<dbReference type="AlphaFoldDB" id="C9RBN8"/>
<evidence type="ECO:0000256" key="1">
    <source>
        <dbReference type="SAM" id="Coils"/>
    </source>
</evidence>
<dbReference type="SUPFAM" id="SSF81301">
    <property type="entry name" value="Nucleotidyltransferase"/>
    <property type="match status" value="1"/>
</dbReference>
<evidence type="ECO:0000313" key="4">
    <source>
        <dbReference type="Proteomes" id="UP000002620"/>
    </source>
</evidence>
<protein>
    <submittedName>
        <fullName evidence="3">DNA polymerase beta domain protein region</fullName>
    </submittedName>
</protein>
<dbReference type="STRING" id="429009.Adeg_0515"/>
<dbReference type="PANTHER" id="PTHR43449">
    <property type="entry name" value="NUCLEOTIDYLTRANSFERASE"/>
    <property type="match status" value="1"/>
</dbReference>
<name>C9RBN8_AMMDK</name>
<keyword evidence="1" id="KW-0175">Coiled coil</keyword>
<dbReference type="PANTHER" id="PTHR43449:SF1">
    <property type="entry name" value="POLYMERASE BETA NUCLEOTIDYLTRANSFERASE DOMAIN-CONTAINING PROTEIN"/>
    <property type="match status" value="1"/>
</dbReference>
<proteinExistence type="predicted"/>
<dbReference type="InterPro" id="IPR043519">
    <property type="entry name" value="NT_sf"/>
</dbReference>
<dbReference type="InterPro" id="IPR002934">
    <property type="entry name" value="Polymerase_NTP_transf_dom"/>
</dbReference>
<dbReference type="KEGG" id="adg:Adeg_0515"/>
<dbReference type="HOGENOM" id="CLU_130257_9_2_9"/>
<dbReference type="EMBL" id="CP001785">
    <property type="protein sequence ID" value="ACX51665.1"/>
    <property type="molecule type" value="Genomic_DNA"/>
</dbReference>
<reference evidence="3 4" key="1">
    <citation type="submission" date="2009-10" db="EMBL/GenBank/DDBJ databases">
        <title>Complete sequence of chromosome of Ammonifex degensii KC4.</title>
        <authorList>
            <consortium name="US DOE Joint Genome Institute"/>
            <person name="Kerfeld C."/>
            <person name="Goodner B."/>
            <person name="Huber H."/>
            <person name="Stetter K."/>
            <person name="Lucas S."/>
            <person name="Copeland A."/>
            <person name="Lapidus A."/>
            <person name="Glavina del Rio T."/>
            <person name="Dalin E."/>
            <person name="Tice H."/>
            <person name="Bruce D."/>
            <person name="Goodwin L."/>
            <person name="Pitluck S."/>
            <person name="Saunders E."/>
            <person name="Brettin T."/>
            <person name="Detter J.C."/>
            <person name="Han C."/>
            <person name="Larimer F."/>
            <person name="Land M."/>
            <person name="Hauser L."/>
            <person name="Kyrpides N."/>
            <person name="Ovchinnikova G."/>
            <person name="Richardson P."/>
        </authorList>
    </citation>
    <scope>NUCLEOTIDE SEQUENCE [LARGE SCALE GENOMIC DNA]</scope>
    <source>
        <strain evidence="4">DSM 10501 / KC4</strain>
    </source>
</reference>
<gene>
    <name evidence="3" type="ordered locus">Adeg_0515</name>
</gene>
<dbReference type="Proteomes" id="UP000002620">
    <property type="component" value="Chromosome"/>
</dbReference>
<evidence type="ECO:0000259" key="2">
    <source>
        <dbReference type="Pfam" id="PF01909"/>
    </source>
</evidence>
<accession>C9RBN8</accession>
<keyword evidence="4" id="KW-1185">Reference proteome</keyword>
<feature type="domain" description="Polymerase nucleotidyl transferase" evidence="2">
    <location>
        <begin position="19"/>
        <end position="101"/>
    </location>
</feature>
<dbReference type="GO" id="GO:0016779">
    <property type="term" value="F:nucleotidyltransferase activity"/>
    <property type="evidence" value="ECO:0007669"/>
    <property type="project" value="InterPro"/>
</dbReference>
<sequence length="108" mass="12376">MKVFWLEKEELLKALKREAERLGRENKTVKKVVLFGSLAEGRAIPGSDADLLIVLTESNKPFPERLAEWSAKIEIDFPIEVFPYTQEELHVPLARTALEKGITLFERP</sequence>
<dbReference type="eggNOG" id="COG1669">
    <property type="taxonomic scope" value="Bacteria"/>
</dbReference>
<organism evidence="3 4">
    <name type="scientific">Ammonifex degensii (strain DSM 10501 / KC4)</name>
    <dbReference type="NCBI Taxonomy" id="429009"/>
    <lineage>
        <taxon>Bacteria</taxon>
        <taxon>Bacillati</taxon>
        <taxon>Bacillota</taxon>
        <taxon>Clostridia</taxon>
        <taxon>Thermoanaerobacterales</taxon>
        <taxon>Thermoanaerobacteraceae</taxon>
        <taxon>Ammonifex</taxon>
    </lineage>
</organism>
<dbReference type="Pfam" id="PF01909">
    <property type="entry name" value="NTP_transf_2"/>
    <property type="match status" value="1"/>
</dbReference>
<feature type="coiled-coil region" evidence="1">
    <location>
        <begin position="5"/>
        <end position="32"/>
    </location>
</feature>
<dbReference type="Gene3D" id="3.30.460.10">
    <property type="entry name" value="Beta Polymerase, domain 2"/>
    <property type="match status" value="1"/>
</dbReference>
<evidence type="ECO:0000313" key="3">
    <source>
        <dbReference type="EMBL" id="ACX51665.1"/>
    </source>
</evidence>